<reference evidence="3" key="1">
    <citation type="submission" date="2021-09" db="EMBL/GenBank/DDBJ databases">
        <authorList>
            <consortium name="Pathogen Informatics"/>
        </authorList>
    </citation>
    <scope>NUCLEOTIDE SEQUENCE</scope>
</reference>
<protein>
    <submittedName>
        <fullName evidence="3">Uncharacterized protein</fullName>
    </submittedName>
</protein>
<organism evidence="3 4">
    <name type="scientific">Cercopithifilaria johnstoni</name>
    <dbReference type="NCBI Taxonomy" id="2874296"/>
    <lineage>
        <taxon>Eukaryota</taxon>
        <taxon>Metazoa</taxon>
        <taxon>Ecdysozoa</taxon>
        <taxon>Nematoda</taxon>
        <taxon>Chromadorea</taxon>
        <taxon>Rhabditida</taxon>
        <taxon>Spirurina</taxon>
        <taxon>Spiruromorpha</taxon>
        <taxon>Filarioidea</taxon>
        <taxon>Onchocercidae</taxon>
        <taxon>Cercopithifilaria</taxon>
    </lineage>
</organism>
<accession>A0A8J2PVY7</accession>
<proteinExistence type="predicted"/>
<dbReference type="Proteomes" id="UP000746747">
    <property type="component" value="Unassembled WGS sequence"/>
</dbReference>
<feature type="compositionally biased region" description="Low complexity" evidence="2">
    <location>
        <begin position="66"/>
        <end position="79"/>
    </location>
</feature>
<evidence type="ECO:0000313" key="4">
    <source>
        <dbReference type="Proteomes" id="UP000746747"/>
    </source>
</evidence>
<evidence type="ECO:0000313" key="3">
    <source>
        <dbReference type="EMBL" id="CAG9530414.1"/>
    </source>
</evidence>
<gene>
    <name evidence="3" type="ORF">CJOHNSTONI_LOCUS909</name>
</gene>
<dbReference type="EMBL" id="CAKAEH010000256">
    <property type="protein sequence ID" value="CAG9530414.1"/>
    <property type="molecule type" value="Genomic_DNA"/>
</dbReference>
<dbReference type="AlphaFoldDB" id="A0A8J2PVY7"/>
<feature type="region of interest" description="Disordered" evidence="2">
    <location>
        <begin position="56"/>
        <end position="79"/>
    </location>
</feature>
<keyword evidence="4" id="KW-1185">Reference proteome</keyword>
<comment type="caution">
    <text evidence="3">The sequence shown here is derived from an EMBL/GenBank/DDBJ whole genome shotgun (WGS) entry which is preliminary data.</text>
</comment>
<evidence type="ECO:0000256" key="1">
    <source>
        <dbReference type="SAM" id="Coils"/>
    </source>
</evidence>
<sequence>MRRYRRQHRFIIQAMKAKESDKDRKKIWDDSRAENLDLVQCIRVFTLRVSRQKLDESRSEQDQLATSSDSETGESETASLRVQIMTDEKKSIKINELNKQINNKLEEKRDGWQSLMQAINEVKKIEIDLDRATVQCNDLNKMIILEEDQQKIIKENLAKIDAILDTLKNEIK</sequence>
<keyword evidence="1" id="KW-0175">Coiled coil</keyword>
<dbReference type="OrthoDB" id="264603at2759"/>
<evidence type="ECO:0000256" key="2">
    <source>
        <dbReference type="SAM" id="MobiDB-lite"/>
    </source>
</evidence>
<feature type="coiled-coil region" evidence="1">
    <location>
        <begin position="115"/>
        <end position="142"/>
    </location>
</feature>
<name>A0A8J2PVY7_9BILA</name>